<sequence>MNKCTKVILSLTSVIILIFAASCSKNQSARDDGKALHGNIEVVTDTEHGPQLKLAADKFNEIHKKSKVDVIVVKDTDNNVRSILDNYRYHSDILTVSDSCMKHVLSAYSDKILKMTNSVNSYKNNLLGDKVSNDTMKGSLYALPWDTYPKAIVYRKDIFYQEGVDVNNIKTWSDYIEVGRKIKKNTGGTFMGNVSDCNDNIFLLLANQLGTSYFNESGKLGFKSQKWARVMELAKIFYGEDLIKDFDSKSALIDGLNENKVLSFIADPTYIKLLMNTYPKDNYKWSIMKLPAFEPGGNRDASLGGTNLVINKNTKQANLAQAFINFALTDNKLQLDLLNQYGRFPVYTTAYNFVDFNKRISYFNDRVWDLFARVEEGSFGINYTKNFPQIRDKISKVLTGINIKNQNLKNIEENIEIHL</sequence>
<keyword evidence="2 6" id="KW-0732">Signal</keyword>
<dbReference type="PANTHER" id="PTHR43649:SF33">
    <property type="entry name" value="POLYGALACTURONAN_RHAMNOGALACTURONAN-BINDING PROTEIN YTCQ"/>
    <property type="match status" value="1"/>
</dbReference>
<dbReference type="PROSITE" id="PS51257">
    <property type="entry name" value="PROKAR_LIPOPROTEIN"/>
    <property type="match status" value="1"/>
</dbReference>
<accession>A0ABV4DTU6</accession>
<keyword evidence="1" id="KW-1003">Cell membrane</keyword>
<dbReference type="InterPro" id="IPR006059">
    <property type="entry name" value="SBP"/>
</dbReference>
<dbReference type="RefSeq" id="WP_294182214.1">
    <property type="nucleotide sequence ID" value="NZ_JBGFFE010000002.1"/>
</dbReference>
<reference evidence="7 8" key="1">
    <citation type="submission" date="2024-08" db="EMBL/GenBank/DDBJ databases">
        <title>Clostridium lapicellarii sp. nov., and Clostridium renhuaiense sp. nov., two species isolated from the mud in a fermentation cellar used for producing sauce-flavour Chinese liquors.</title>
        <authorList>
            <person name="Yang F."/>
            <person name="Wang H."/>
            <person name="Chen L.Q."/>
            <person name="Zhou N."/>
            <person name="Lu J.J."/>
            <person name="Pu X.X."/>
            <person name="Wan B."/>
            <person name="Wang L."/>
            <person name="Liu S.J."/>
        </authorList>
    </citation>
    <scope>NUCLEOTIDE SEQUENCE [LARGE SCALE GENOMIC DNA]</scope>
    <source>
        <strain evidence="7 8">MT-113</strain>
    </source>
</reference>
<evidence type="ECO:0000256" key="4">
    <source>
        <dbReference type="ARBA" id="ARBA00023139"/>
    </source>
</evidence>
<evidence type="ECO:0000256" key="5">
    <source>
        <dbReference type="ARBA" id="ARBA00023288"/>
    </source>
</evidence>
<keyword evidence="5" id="KW-0449">Lipoprotein</keyword>
<organism evidence="7 8">
    <name type="scientific">Clostridium lapidicellarium</name>
    <dbReference type="NCBI Taxonomy" id="3240931"/>
    <lineage>
        <taxon>Bacteria</taxon>
        <taxon>Bacillati</taxon>
        <taxon>Bacillota</taxon>
        <taxon>Clostridia</taxon>
        <taxon>Eubacteriales</taxon>
        <taxon>Clostridiaceae</taxon>
        <taxon>Clostridium</taxon>
    </lineage>
</organism>
<keyword evidence="3" id="KW-0472">Membrane</keyword>
<dbReference type="Pfam" id="PF01547">
    <property type="entry name" value="SBP_bac_1"/>
    <property type="match status" value="1"/>
</dbReference>
<proteinExistence type="predicted"/>
<evidence type="ECO:0000313" key="8">
    <source>
        <dbReference type="Proteomes" id="UP001565220"/>
    </source>
</evidence>
<feature type="chain" id="PRO_5046436673" evidence="6">
    <location>
        <begin position="30"/>
        <end position="419"/>
    </location>
</feature>
<evidence type="ECO:0000313" key="7">
    <source>
        <dbReference type="EMBL" id="MEY8762675.1"/>
    </source>
</evidence>
<evidence type="ECO:0000256" key="6">
    <source>
        <dbReference type="SAM" id="SignalP"/>
    </source>
</evidence>
<protein>
    <submittedName>
        <fullName evidence="7">ABC transporter substrate-binding protein</fullName>
    </submittedName>
</protein>
<dbReference type="Gene3D" id="3.40.190.10">
    <property type="entry name" value="Periplasmic binding protein-like II"/>
    <property type="match status" value="1"/>
</dbReference>
<keyword evidence="4" id="KW-0564">Palmitate</keyword>
<dbReference type="Proteomes" id="UP001565220">
    <property type="component" value="Unassembled WGS sequence"/>
</dbReference>
<dbReference type="SUPFAM" id="SSF53850">
    <property type="entry name" value="Periplasmic binding protein-like II"/>
    <property type="match status" value="1"/>
</dbReference>
<evidence type="ECO:0000256" key="3">
    <source>
        <dbReference type="ARBA" id="ARBA00023136"/>
    </source>
</evidence>
<keyword evidence="8" id="KW-1185">Reference proteome</keyword>
<feature type="signal peptide" evidence="6">
    <location>
        <begin position="1"/>
        <end position="29"/>
    </location>
</feature>
<gene>
    <name evidence="7" type="ORF">AB8S09_03295</name>
</gene>
<evidence type="ECO:0000256" key="1">
    <source>
        <dbReference type="ARBA" id="ARBA00022475"/>
    </source>
</evidence>
<dbReference type="EMBL" id="JBGFFE010000002">
    <property type="protein sequence ID" value="MEY8762675.1"/>
    <property type="molecule type" value="Genomic_DNA"/>
</dbReference>
<comment type="caution">
    <text evidence="7">The sequence shown here is derived from an EMBL/GenBank/DDBJ whole genome shotgun (WGS) entry which is preliminary data.</text>
</comment>
<dbReference type="PANTHER" id="PTHR43649">
    <property type="entry name" value="ARABINOSE-BINDING PROTEIN-RELATED"/>
    <property type="match status" value="1"/>
</dbReference>
<evidence type="ECO:0000256" key="2">
    <source>
        <dbReference type="ARBA" id="ARBA00022729"/>
    </source>
</evidence>
<name>A0ABV4DTU6_9CLOT</name>
<dbReference type="InterPro" id="IPR050490">
    <property type="entry name" value="Bact_solute-bd_prot1"/>
</dbReference>